<accession>A0A938WRQ5</accession>
<feature type="region of interest" description="Disordered" evidence="1">
    <location>
        <begin position="647"/>
        <end position="673"/>
    </location>
</feature>
<evidence type="ECO:0000259" key="2">
    <source>
        <dbReference type="PROSITE" id="PS51192"/>
    </source>
</evidence>
<dbReference type="InterPro" id="IPR027417">
    <property type="entry name" value="P-loop_NTPase"/>
</dbReference>
<dbReference type="Proteomes" id="UP000764045">
    <property type="component" value="Unassembled WGS sequence"/>
</dbReference>
<dbReference type="PANTHER" id="PTHR47396:SF1">
    <property type="entry name" value="ATP-DEPENDENT HELICASE IRC3-RELATED"/>
    <property type="match status" value="1"/>
</dbReference>
<evidence type="ECO:0000256" key="1">
    <source>
        <dbReference type="SAM" id="MobiDB-lite"/>
    </source>
</evidence>
<dbReference type="PANTHER" id="PTHR47396">
    <property type="entry name" value="TYPE I RESTRICTION ENZYME ECOKI R PROTEIN"/>
    <property type="match status" value="1"/>
</dbReference>
<sequence>MLRDYQSHIKEHILSFGERHCNIIVQMPTGTGKTHLLASIIYDHLKEEQSQCVWIVAHRRELVEQIEETVARYGISKEDGRVKVMSIQWLSRHWEDLKDERPSLIVIDEAHHALAETYQELWLRYQETKKLGMTATPCRLNGKGFTDLFDTLITSNSIADFIRQGWLSAFDYVSIRPNSEDQMFVDNLQKRGADGDFQVKEMDAVLNRRPSIERLYESVRQYADGKKGIVYAISIDHARNIAGYYKEHGMNAVAIDSKTPAKERKQLVEDFKKGRIQVLVNVDVFSEGFDCPDVEFIQLARPTLSLAKYLQQVGRGLRKTDGKDCCVMIDNVGLYRLFGLPTAYRDWQAMFEGRLAGKGYANMARTAYCQTARAEKTEITTPQHDDGMETIVTHEKLVDYLNAVDNIPLGIKQDNLKAFKDRVSGLYGLKLGEKITVMPLYTEVLGTDGCLAVVRLNNKQVCIVDEQGGITARLGRCSKVKFMKDRILSMTGGNGHETYMDLYNGKLYTSKPKVLDFKKVQLLEVDGFIYSRTKTKYRAKAIRGNRNLFDYGFYLRICDYFSVPRCRQVEEDDARWGYDSTCILAGDYETYYRYCGMLADGSIVVEDTAGKYFLVDECNGKRYIACENPNTPDEDFNTVIPHLKAEASRRASMRSEKEKQEEEDKRQKRLAGMQQAEPFRSGRKWGLKLGGRIVVPPVYRNILAPVGNYCAVECNPCQWGIIMLDGKVVVEANYSKVEIRDDGTARLTVFPGKEKVVELGT</sequence>
<dbReference type="EMBL" id="JACJJL010000035">
    <property type="protein sequence ID" value="MBM6662943.1"/>
    <property type="molecule type" value="Genomic_DNA"/>
</dbReference>
<keyword evidence="4" id="KW-0347">Helicase</keyword>
<feature type="domain" description="Helicase ATP-binding" evidence="2">
    <location>
        <begin position="14"/>
        <end position="155"/>
    </location>
</feature>
<reference evidence="4 5" key="1">
    <citation type="journal article" date="2021" name="Sci. Rep.">
        <title>The distribution of antibiotic resistance genes in chicken gut microbiota commensals.</title>
        <authorList>
            <person name="Juricova H."/>
            <person name="Matiasovicova J."/>
            <person name="Kubasova T."/>
            <person name="Cejkova D."/>
            <person name="Rychlik I."/>
        </authorList>
    </citation>
    <scope>NUCLEOTIDE SEQUENCE [LARGE SCALE GENOMIC DNA]</scope>
    <source>
        <strain evidence="4 5">An819</strain>
    </source>
</reference>
<keyword evidence="5" id="KW-1185">Reference proteome</keyword>
<protein>
    <submittedName>
        <fullName evidence="4">DEAD/DEAH box helicase</fullName>
    </submittedName>
</protein>
<dbReference type="RefSeq" id="WP_205111846.1">
    <property type="nucleotide sequence ID" value="NZ_JACJJL010000035.1"/>
</dbReference>
<dbReference type="GO" id="GO:0005829">
    <property type="term" value="C:cytosol"/>
    <property type="evidence" value="ECO:0007669"/>
    <property type="project" value="TreeGrafter"/>
</dbReference>
<dbReference type="InterPro" id="IPR050742">
    <property type="entry name" value="Helicase_Restrict-Modif_Enz"/>
</dbReference>
<dbReference type="AlphaFoldDB" id="A0A938WRQ5"/>
<dbReference type="PROSITE" id="PS51194">
    <property type="entry name" value="HELICASE_CTER"/>
    <property type="match status" value="1"/>
</dbReference>
<dbReference type="PROSITE" id="PS51192">
    <property type="entry name" value="HELICASE_ATP_BIND_1"/>
    <property type="match status" value="1"/>
</dbReference>
<proteinExistence type="predicted"/>
<dbReference type="InterPro" id="IPR014001">
    <property type="entry name" value="Helicase_ATP-bd"/>
</dbReference>
<gene>
    <name evidence="4" type="ORF">H6B30_14540</name>
</gene>
<dbReference type="GO" id="GO:0005524">
    <property type="term" value="F:ATP binding"/>
    <property type="evidence" value="ECO:0007669"/>
    <property type="project" value="InterPro"/>
</dbReference>
<dbReference type="InterPro" id="IPR006935">
    <property type="entry name" value="Helicase/UvrB_N"/>
</dbReference>
<dbReference type="Pfam" id="PF04851">
    <property type="entry name" value="ResIII"/>
    <property type="match status" value="1"/>
</dbReference>
<comment type="caution">
    <text evidence="4">The sequence shown here is derived from an EMBL/GenBank/DDBJ whole genome shotgun (WGS) entry which is preliminary data.</text>
</comment>
<organism evidence="4 5">
    <name type="scientific">Marseilla massiliensis</name>
    <dbReference type="NCBI Taxonomy" id="1841864"/>
    <lineage>
        <taxon>Bacteria</taxon>
        <taxon>Pseudomonadati</taxon>
        <taxon>Bacteroidota</taxon>
        <taxon>Bacteroidia</taxon>
        <taxon>Bacteroidales</taxon>
        <taxon>Prevotellaceae</taxon>
        <taxon>Marseilla</taxon>
    </lineage>
</organism>
<feature type="domain" description="Helicase C-terminal" evidence="3">
    <location>
        <begin position="211"/>
        <end position="380"/>
    </location>
</feature>
<keyword evidence="4" id="KW-0067">ATP-binding</keyword>
<feature type="compositionally biased region" description="Basic and acidic residues" evidence="1">
    <location>
        <begin position="647"/>
        <end position="666"/>
    </location>
</feature>
<name>A0A938WRQ5_9BACT</name>
<evidence type="ECO:0000313" key="4">
    <source>
        <dbReference type="EMBL" id="MBM6662943.1"/>
    </source>
</evidence>
<dbReference type="Pfam" id="PF00271">
    <property type="entry name" value="Helicase_C"/>
    <property type="match status" value="1"/>
</dbReference>
<dbReference type="SMART" id="SM00487">
    <property type="entry name" value="DEXDc"/>
    <property type="match status" value="1"/>
</dbReference>
<dbReference type="GO" id="GO:0003677">
    <property type="term" value="F:DNA binding"/>
    <property type="evidence" value="ECO:0007669"/>
    <property type="project" value="InterPro"/>
</dbReference>
<evidence type="ECO:0000313" key="5">
    <source>
        <dbReference type="Proteomes" id="UP000764045"/>
    </source>
</evidence>
<dbReference type="SMART" id="SM00490">
    <property type="entry name" value="HELICc"/>
    <property type="match status" value="1"/>
</dbReference>
<dbReference type="SUPFAM" id="SSF52540">
    <property type="entry name" value="P-loop containing nucleoside triphosphate hydrolases"/>
    <property type="match status" value="1"/>
</dbReference>
<dbReference type="InterPro" id="IPR001650">
    <property type="entry name" value="Helicase_C-like"/>
</dbReference>
<dbReference type="CDD" id="cd18799">
    <property type="entry name" value="SF2_C_EcoAI-like"/>
    <property type="match status" value="1"/>
</dbReference>
<dbReference type="GO" id="GO:0016787">
    <property type="term" value="F:hydrolase activity"/>
    <property type="evidence" value="ECO:0007669"/>
    <property type="project" value="InterPro"/>
</dbReference>
<dbReference type="Gene3D" id="3.40.50.300">
    <property type="entry name" value="P-loop containing nucleotide triphosphate hydrolases"/>
    <property type="match status" value="2"/>
</dbReference>
<evidence type="ECO:0000259" key="3">
    <source>
        <dbReference type="PROSITE" id="PS51194"/>
    </source>
</evidence>
<keyword evidence="4" id="KW-0547">Nucleotide-binding</keyword>
<keyword evidence="4" id="KW-0378">Hydrolase</keyword>
<dbReference type="GO" id="GO:0004386">
    <property type="term" value="F:helicase activity"/>
    <property type="evidence" value="ECO:0007669"/>
    <property type="project" value="UniProtKB-KW"/>
</dbReference>